<evidence type="ECO:0000313" key="3">
    <source>
        <dbReference type="EMBL" id="THU99594.1"/>
    </source>
</evidence>
<dbReference type="Pfam" id="PF20415">
    <property type="entry name" value="DUF6699"/>
    <property type="match status" value="1"/>
</dbReference>
<accession>A0A4S8MAV6</accession>
<dbReference type="OrthoDB" id="3265169at2759"/>
<name>A0A4S8MAV6_DENBC</name>
<evidence type="ECO:0000256" key="1">
    <source>
        <dbReference type="SAM" id="MobiDB-lite"/>
    </source>
</evidence>
<keyword evidence="4" id="KW-1185">Reference proteome</keyword>
<evidence type="ECO:0000313" key="4">
    <source>
        <dbReference type="Proteomes" id="UP000297245"/>
    </source>
</evidence>
<feature type="compositionally biased region" description="Polar residues" evidence="1">
    <location>
        <begin position="40"/>
        <end position="60"/>
    </location>
</feature>
<feature type="compositionally biased region" description="Polar residues" evidence="1">
    <location>
        <begin position="1"/>
        <end position="18"/>
    </location>
</feature>
<protein>
    <recommendedName>
        <fullName evidence="2">DUF6699 domain-containing protein</fullName>
    </recommendedName>
</protein>
<evidence type="ECO:0000259" key="2">
    <source>
        <dbReference type="Pfam" id="PF20415"/>
    </source>
</evidence>
<dbReference type="InterPro" id="IPR046522">
    <property type="entry name" value="DUF6699"/>
</dbReference>
<feature type="region of interest" description="Disordered" evidence="1">
    <location>
        <begin position="1"/>
        <end position="83"/>
    </location>
</feature>
<reference evidence="3 4" key="1">
    <citation type="journal article" date="2019" name="Nat. Ecol. Evol.">
        <title>Megaphylogeny resolves global patterns of mushroom evolution.</title>
        <authorList>
            <person name="Varga T."/>
            <person name="Krizsan K."/>
            <person name="Foldi C."/>
            <person name="Dima B."/>
            <person name="Sanchez-Garcia M."/>
            <person name="Sanchez-Ramirez S."/>
            <person name="Szollosi G.J."/>
            <person name="Szarkandi J.G."/>
            <person name="Papp V."/>
            <person name="Albert L."/>
            <person name="Andreopoulos W."/>
            <person name="Angelini C."/>
            <person name="Antonin V."/>
            <person name="Barry K.W."/>
            <person name="Bougher N.L."/>
            <person name="Buchanan P."/>
            <person name="Buyck B."/>
            <person name="Bense V."/>
            <person name="Catcheside P."/>
            <person name="Chovatia M."/>
            <person name="Cooper J."/>
            <person name="Damon W."/>
            <person name="Desjardin D."/>
            <person name="Finy P."/>
            <person name="Geml J."/>
            <person name="Haridas S."/>
            <person name="Hughes K."/>
            <person name="Justo A."/>
            <person name="Karasinski D."/>
            <person name="Kautmanova I."/>
            <person name="Kiss B."/>
            <person name="Kocsube S."/>
            <person name="Kotiranta H."/>
            <person name="LaButti K.M."/>
            <person name="Lechner B.E."/>
            <person name="Liimatainen K."/>
            <person name="Lipzen A."/>
            <person name="Lukacs Z."/>
            <person name="Mihaltcheva S."/>
            <person name="Morgado L.N."/>
            <person name="Niskanen T."/>
            <person name="Noordeloos M.E."/>
            <person name="Ohm R.A."/>
            <person name="Ortiz-Santana B."/>
            <person name="Ovrebo C."/>
            <person name="Racz N."/>
            <person name="Riley R."/>
            <person name="Savchenko A."/>
            <person name="Shiryaev A."/>
            <person name="Soop K."/>
            <person name="Spirin V."/>
            <person name="Szebenyi C."/>
            <person name="Tomsovsky M."/>
            <person name="Tulloss R.E."/>
            <person name="Uehling J."/>
            <person name="Grigoriev I.V."/>
            <person name="Vagvolgyi C."/>
            <person name="Papp T."/>
            <person name="Martin F.M."/>
            <person name="Miettinen O."/>
            <person name="Hibbett D.S."/>
            <person name="Nagy L.G."/>
        </authorList>
    </citation>
    <scope>NUCLEOTIDE SEQUENCE [LARGE SCALE GENOMIC DNA]</scope>
    <source>
        <strain evidence="3 4">CBS 962.96</strain>
    </source>
</reference>
<dbReference type="Proteomes" id="UP000297245">
    <property type="component" value="Unassembled WGS sequence"/>
</dbReference>
<organism evidence="3 4">
    <name type="scientific">Dendrothele bispora (strain CBS 962.96)</name>
    <dbReference type="NCBI Taxonomy" id="1314807"/>
    <lineage>
        <taxon>Eukaryota</taxon>
        <taxon>Fungi</taxon>
        <taxon>Dikarya</taxon>
        <taxon>Basidiomycota</taxon>
        <taxon>Agaricomycotina</taxon>
        <taxon>Agaricomycetes</taxon>
        <taxon>Agaricomycetidae</taxon>
        <taxon>Agaricales</taxon>
        <taxon>Agaricales incertae sedis</taxon>
        <taxon>Dendrothele</taxon>
    </lineage>
</organism>
<dbReference type="AlphaFoldDB" id="A0A4S8MAV6"/>
<feature type="domain" description="DUF6699" evidence="2">
    <location>
        <begin position="133"/>
        <end position="206"/>
    </location>
</feature>
<dbReference type="EMBL" id="ML179117">
    <property type="protein sequence ID" value="THU99594.1"/>
    <property type="molecule type" value="Genomic_DNA"/>
</dbReference>
<proteinExistence type="predicted"/>
<gene>
    <name evidence="3" type="ORF">K435DRAFT_776950</name>
</gene>
<sequence length="246" mass="27460">MSPNTKPAASPRHLSSQRAQHRPRHPPIIPGYQHHFPSRYPSSITPSSEAHTVSRQSSSGAVEPRAPHSTTTQSPLPVWSVRTDQGPTLSRQLSHVVNAPHRCTTVPLPPQVSDDVDVIPLLKSCSDLVVDLRMSSIALRQHARDHGWDNWLGEPATCPPIPSITVVHPVLPWMIMVHRSRYEWVTVSEVLSSILQTMQEPVGPEFVDETRHLDGARTKLDYLPGTRLAGLRKSRRGEDVWIMDVI</sequence>